<evidence type="ECO:0000256" key="1">
    <source>
        <dbReference type="SAM" id="Coils"/>
    </source>
</evidence>
<dbReference type="EMBL" id="QWET01000002">
    <property type="protein sequence ID" value="RIH66486.1"/>
    <property type="molecule type" value="Genomic_DNA"/>
</dbReference>
<reference evidence="3" key="2">
    <citation type="submission" date="2018-08" db="EMBL/GenBank/DDBJ databases">
        <authorList>
            <person name="Ferrada E.E."/>
            <person name="Latorre B.A."/>
        </authorList>
    </citation>
    <scope>NUCLEOTIDE SEQUENCE</scope>
    <source>
        <strain evidence="3">SY21</strain>
    </source>
</reference>
<feature type="coiled-coil region" evidence="1">
    <location>
        <begin position="45"/>
        <end position="79"/>
    </location>
</feature>
<evidence type="ECO:0000313" key="4">
    <source>
        <dbReference type="EMBL" id="RIH66486.1"/>
    </source>
</evidence>
<name>A0A399CXX7_9BACT</name>
<dbReference type="Gene3D" id="1.10.357.10">
    <property type="entry name" value="Tetracycline Repressor, domain 2"/>
    <property type="match status" value="1"/>
</dbReference>
<feature type="region of interest" description="Disordered" evidence="2">
    <location>
        <begin position="1"/>
        <end position="20"/>
    </location>
</feature>
<keyword evidence="5" id="KW-1185">Reference proteome</keyword>
<organism evidence="3 5">
    <name type="scientific">Mariniphaga sediminis</name>
    <dbReference type="NCBI Taxonomy" id="1628158"/>
    <lineage>
        <taxon>Bacteria</taxon>
        <taxon>Pseudomonadati</taxon>
        <taxon>Bacteroidota</taxon>
        <taxon>Bacteroidia</taxon>
        <taxon>Marinilabiliales</taxon>
        <taxon>Prolixibacteraceae</taxon>
        <taxon>Mariniphaga</taxon>
    </lineage>
</organism>
<evidence type="ECO:0000313" key="5">
    <source>
        <dbReference type="Proteomes" id="UP000266441"/>
    </source>
</evidence>
<gene>
    <name evidence="4" type="ORF">D1164_02430</name>
    <name evidence="3" type="ORF">D1164_15380</name>
</gene>
<sequence length="187" mass="21772">MKDMDIKTEKRAIESSGRFPAENRPPAFSFRKLSDQSGALGFDIFTLARNEEQILEQLLLQLEKELKEIVDETASAQDAPAAEFEMLFRHLYQLFKQKPYYLTVIFDKDLHRKYNGAEKIISRIKGVAKGYLTRLIDRGKAQNIFIIHAETKILVRKILNSFQVLMNDMQLAEKMIRDLRKYQSIAD</sequence>
<comment type="caution">
    <text evidence="3">The sequence shown here is derived from an EMBL/GenBank/DDBJ whole genome shotgun (WGS) entry which is preliminary data.</text>
</comment>
<reference evidence="3 5" key="1">
    <citation type="journal article" date="2015" name="Int. J. Syst. Evol. Microbiol.">
        <title>Mariniphaga sediminis sp. nov., isolated from coastal sediment.</title>
        <authorList>
            <person name="Wang F.Q."/>
            <person name="Shen Q.Y."/>
            <person name="Chen G.J."/>
            <person name="Du Z.J."/>
        </authorList>
    </citation>
    <scope>NUCLEOTIDE SEQUENCE [LARGE SCALE GENOMIC DNA]</scope>
    <source>
        <strain evidence="3 5">SY21</strain>
    </source>
</reference>
<proteinExistence type="predicted"/>
<dbReference type="Proteomes" id="UP000266441">
    <property type="component" value="Unassembled WGS sequence"/>
</dbReference>
<dbReference type="AlphaFoldDB" id="A0A399CXX7"/>
<dbReference type="EMBL" id="QWET01000012">
    <property type="protein sequence ID" value="RIH64207.1"/>
    <property type="molecule type" value="Genomic_DNA"/>
</dbReference>
<feature type="compositionally biased region" description="Basic and acidic residues" evidence="2">
    <location>
        <begin position="1"/>
        <end position="13"/>
    </location>
</feature>
<keyword evidence="1" id="KW-0175">Coiled coil</keyword>
<protein>
    <submittedName>
        <fullName evidence="3">Uncharacterized protein</fullName>
    </submittedName>
</protein>
<evidence type="ECO:0000313" key="3">
    <source>
        <dbReference type="EMBL" id="RIH64207.1"/>
    </source>
</evidence>
<accession>A0A399CXX7</accession>
<evidence type="ECO:0000256" key="2">
    <source>
        <dbReference type="SAM" id="MobiDB-lite"/>
    </source>
</evidence>